<feature type="compositionally biased region" description="Polar residues" evidence="1">
    <location>
        <begin position="115"/>
        <end position="130"/>
    </location>
</feature>
<feature type="region of interest" description="Disordered" evidence="1">
    <location>
        <begin position="104"/>
        <end position="130"/>
    </location>
</feature>
<protein>
    <submittedName>
        <fullName evidence="2">Uncharacterized protein</fullName>
    </submittedName>
</protein>
<gene>
    <name evidence="2" type="ORF">SK128_018796</name>
</gene>
<evidence type="ECO:0000313" key="2">
    <source>
        <dbReference type="EMBL" id="KAK7067952.1"/>
    </source>
</evidence>
<feature type="compositionally biased region" description="Low complexity" evidence="1">
    <location>
        <begin position="104"/>
        <end position="114"/>
    </location>
</feature>
<organism evidence="2 3">
    <name type="scientific">Halocaridina rubra</name>
    <name type="common">Hawaiian red shrimp</name>
    <dbReference type="NCBI Taxonomy" id="373956"/>
    <lineage>
        <taxon>Eukaryota</taxon>
        <taxon>Metazoa</taxon>
        <taxon>Ecdysozoa</taxon>
        <taxon>Arthropoda</taxon>
        <taxon>Crustacea</taxon>
        <taxon>Multicrustacea</taxon>
        <taxon>Malacostraca</taxon>
        <taxon>Eumalacostraca</taxon>
        <taxon>Eucarida</taxon>
        <taxon>Decapoda</taxon>
        <taxon>Pleocyemata</taxon>
        <taxon>Caridea</taxon>
        <taxon>Atyoidea</taxon>
        <taxon>Atyidae</taxon>
        <taxon>Halocaridina</taxon>
    </lineage>
</organism>
<dbReference type="Proteomes" id="UP001381693">
    <property type="component" value="Unassembled WGS sequence"/>
</dbReference>
<evidence type="ECO:0000313" key="3">
    <source>
        <dbReference type="Proteomes" id="UP001381693"/>
    </source>
</evidence>
<evidence type="ECO:0000256" key="1">
    <source>
        <dbReference type="SAM" id="MobiDB-lite"/>
    </source>
</evidence>
<reference evidence="2 3" key="1">
    <citation type="submission" date="2023-11" db="EMBL/GenBank/DDBJ databases">
        <title>Halocaridina rubra genome assembly.</title>
        <authorList>
            <person name="Smith C."/>
        </authorList>
    </citation>
    <scope>NUCLEOTIDE SEQUENCE [LARGE SCALE GENOMIC DNA]</scope>
    <source>
        <strain evidence="2">EP-1</strain>
        <tissue evidence="2">Whole</tissue>
    </source>
</reference>
<keyword evidence="3" id="KW-1185">Reference proteome</keyword>
<comment type="caution">
    <text evidence="2">The sequence shown here is derived from an EMBL/GenBank/DDBJ whole genome shotgun (WGS) entry which is preliminary data.</text>
</comment>
<dbReference type="AlphaFoldDB" id="A0AAN8WMW7"/>
<accession>A0AAN8WMW7</accession>
<sequence>MDFGTHEDGGGGKKKGLARLAKTSSLSNLENLSITEKNENVDEHYSFTDDFNHKKPHPDMQQHSCSRTAVKHSGSVNLLPNKINFSALSGQNFDGKTEESSISEYSSLSLPSHLQSDPCSDTEFLKTSKSTTPEKNIANQYDQASVSEKATEASLFAHESHLSPPLIKRSSSMTYLTEAFSHVHNIFMFPAHAPVVADGSFDNSLLCLNKLLFHFKQLLQIFFNV</sequence>
<proteinExistence type="predicted"/>
<dbReference type="EMBL" id="JAXCGZ010017558">
    <property type="protein sequence ID" value="KAK7067952.1"/>
    <property type="molecule type" value="Genomic_DNA"/>
</dbReference>
<name>A0AAN8WMW7_HALRR</name>